<evidence type="ECO:0000313" key="1">
    <source>
        <dbReference type="EMBL" id="MBA4629358.1"/>
    </source>
</evidence>
<accession>A0A7C8YXN7</accession>
<dbReference type="AlphaFoldDB" id="A0A7C8YXN7"/>
<proteinExistence type="predicted"/>
<name>A0A7C8YXN7_OPUST</name>
<sequence>MRVHNQIRADATLRENKVLLLNNCTAYTFLPMSAAELVTNLWSASLANYEINTQIAILVREEHCPIYHCCLSSQTTMFKWTWPILTVWYYSCCAQPSGN</sequence>
<reference evidence="1" key="1">
    <citation type="journal article" date="2013" name="J. Plant Res.">
        <title>Effect of fungi and light on seed germination of three Opuntia species from semiarid lands of central Mexico.</title>
        <authorList>
            <person name="Delgado-Sanchez P."/>
            <person name="Jimenez-Bremont J.F."/>
            <person name="Guerrero-Gonzalez Mde L."/>
            <person name="Flores J."/>
        </authorList>
    </citation>
    <scope>NUCLEOTIDE SEQUENCE</scope>
    <source>
        <tissue evidence="1">Cladode</tissue>
    </source>
</reference>
<dbReference type="EMBL" id="GISG01069385">
    <property type="protein sequence ID" value="MBA4629358.1"/>
    <property type="molecule type" value="Transcribed_RNA"/>
</dbReference>
<organism evidence="1">
    <name type="scientific">Opuntia streptacantha</name>
    <name type="common">Prickly pear cactus</name>
    <name type="synonym">Opuntia cardona</name>
    <dbReference type="NCBI Taxonomy" id="393608"/>
    <lineage>
        <taxon>Eukaryota</taxon>
        <taxon>Viridiplantae</taxon>
        <taxon>Streptophyta</taxon>
        <taxon>Embryophyta</taxon>
        <taxon>Tracheophyta</taxon>
        <taxon>Spermatophyta</taxon>
        <taxon>Magnoliopsida</taxon>
        <taxon>eudicotyledons</taxon>
        <taxon>Gunneridae</taxon>
        <taxon>Pentapetalae</taxon>
        <taxon>Caryophyllales</taxon>
        <taxon>Cactineae</taxon>
        <taxon>Cactaceae</taxon>
        <taxon>Opuntioideae</taxon>
        <taxon>Opuntia</taxon>
    </lineage>
</organism>
<protein>
    <submittedName>
        <fullName evidence="1">Uncharacterized protein</fullName>
    </submittedName>
</protein>
<reference evidence="1" key="2">
    <citation type="submission" date="2020-07" db="EMBL/GenBank/DDBJ databases">
        <authorList>
            <person name="Vera ALvarez R."/>
            <person name="Arias-Moreno D.M."/>
            <person name="Jimenez-Jacinto V."/>
            <person name="Jimenez-Bremont J.F."/>
            <person name="Swaminathan K."/>
            <person name="Moose S.P."/>
            <person name="Guerrero-Gonzalez M.L."/>
            <person name="Marino-Ramirez L."/>
            <person name="Landsman D."/>
            <person name="Rodriguez-Kessler M."/>
            <person name="Delgado-Sanchez P."/>
        </authorList>
    </citation>
    <scope>NUCLEOTIDE SEQUENCE</scope>
    <source>
        <tissue evidence="1">Cladode</tissue>
    </source>
</reference>